<sequence>MGYSSPVSGSSGGESEDEKPPRALHNSTYNSWKSSLRGRMKDIKAVGDIAAFSLYPSFTNPGLKIEGHPTIPLPLTTADAEVIKGACREAPFGKGDDTVVDTSVRKTWELSHTEFQLLNREWPGFLQKISLAAARGLGLSDISVKPHKLLLYEKGSFFKRHKDSEKEKGMVGTLVVCLPSEHEGGDVHLTFGSDHRVFSTAPTSTFDLTTLAWFSDVTHEVKELTSGYRLALTYNIIQNSPIKQSAGFFGQQAQQVRQLLLEWHTRFPTTNMLVYPLSHKYSQASLELQNMKGRDKALCQAVHDVGSRSGVFLLFAHLTRTTGDGEEDIYGRYGAEEEEETTLLDSVYTLDGKLVASAVSVDDEEMLVPDLYKDRSPDSSEEGEFVGNESAPSSYRYHDSVLVLVKKQSLYKYLKGDRYWAGYDARTDNMVNMVAKDLEKNIDHAPTKTSALAFLKAALNVDGRSLTKTSCTAVYWSLKLDDIGLFQAAMAAAAKFGGQEAYNEAIKITCRYVEDQFANSAGSIDWDKWLGGVTEKSTLAGLRNTIEHFAPRFTSDAVRDSFKRWGENKLTWKLETQAEIDSNELSFFAKTLESRHEDMDWIKSSLLPILATRGTRDLIYKVLNTVFVKREQREFRNAKEIFQYFLENALAKLLLEGEDMATRVVNPTVAAFIGPLIDFVNRVDEALTLGLAELAIQLLEACCNNLVWTKEQWDPRNVNARVVDQFLVPLTSIMEKHNIPVTEPIREVFETVIRDGLIAQVGSLPPPPIGWQHKPRRCAPRSRSRVCADCDALEAFLISPDMKVWRFPAAEARRRHIEHVLSSHAHNFFRLTTERPRSPYTLVVEKTGLEHTAEVAAWHRKVEDLDTLLASSLRNDTVKRILGEQQYQELVLLEVLRRQGALGNVAGVKREADGPADGQPSAHRVMR</sequence>
<keyword evidence="2" id="KW-1185">Reference proteome</keyword>
<comment type="caution">
    <text evidence="1">The sequence shown here is derived from an EMBL/GenBank/DDBJ whole genome shotgun (WGS) entry which is preliminary data.</text>
</comment>
<proteinExistence type="predicted"/>
<reference evidence="1 2" key="1">
    <citation type="journal article" date="2020" name="Phytopathology">
        <title>Genome Sequence Resources of Colletotrichum truncatum, C. plurivorum, C. musicola, and C. sojae: Four Species Pathogenic to Soybean (Glycine max).</title>
        <authorList>
            <person name="Rogerio F."/>
            <person name="Boufleur T.R."/>
            <person name="Ciampi-Guillardi M."/>
            <person name="Sukno S.A."/>
            <person name="Thon M.R."/>
            <person name="Massola Junior N.S."/>
            <person name="Baroncelli R."/>
        </authorList>
    </citation>
    <scope>NUCLEOTIDE SEQUENCE [LARGE SCALE GENOMIC DNA]</scope>
    <source>
        <strain evidence="1 2">CMES1059</strain>
    </source>
</reference>
<dbReference type="Proteomes" id="UP000805649">
    <property type="component" value="Unassembled WGS sequence"/>
</dbReference>
<accession>A0ACC3Z0B2</accession>
<protein>
    <submittedName>
        <fullName evidence="1">2OG-Fe(II) oxygenase</fullName>
    </submittedName>
</protein>
<organism evidence="1 2">
    <name type="scientific">Colletotrichum truncatum</name>
    <name type="common">Anthracnose fungus</name>
    <name type="synonym">Colletotrichum capsici</name>
    <dbReference type="NCBI Taxonomy" id="5467"/>
    <lineage>
        <taxon>Eukaryota</taxon>
        <taxon>Fungi</taxon>
        <taxon>Dikarya</taxon>
        <taxon>Ascomycota</taxon>
        <taxon>Pezizomycotina</taxon>
        <taxon>Sordariomycetes</taxon>
        <taxon>Hypocreomycetidae</taxon>
        <taxon>Glomerellales</taxon>
        <taxon>Glomerellaceae</taxon>
        <taxon>Colletotrichum</taxon>
        <taxon>Colletotrichum truncatum species complex</taxon>
    </lineage>
</organism>
<evidence type="ECO:0000313" key="2">
    <source>
        <dbReference type="Proteomes" id="UP000805649"/>
    </source>
</evidence>
<dbReference type="EMBL" id="VUJX02000004">
    <property type="protein sequence ID" value="KAL0937520.1"/>
    <property type="molecule type" value="Genomic_DNA"/>
</dbReference>
<gene>
    <name evidence="1" type="ORF">CTRU02_207251</name>
</gene>
<name>A0ACC3Z0B2_COLTU</name>
<evidence type="ECO:0000313" key="1">
    <source>
        <dbReference type="EMBL" id="KAL0937520.1"/>
    </source>
</evidence>